<evidence type="ECO:0008006" key="2">
    <source>
        <dbReference type="Google" id="ProtNLM"/>
    </source>
</evidence>
<reference evidence="1" key="1">
    <citation type="submission" date="2018-06" db="EMBL/GenBank/DDBJ databases">
        <authorList>
            <person name="Zhirakovskaya E."/>
        </authorList>
    </citation>
    <scope>NUCLEOTIDE SEQUENCE</scope>
</reference>
<dbReference type="AlphaFoldDB" id="A0A3B0TQ48"/>
<evidence type="ECO:0000313" key="1">
    <source>
        <dbReference type="EMBL" id="VAW16582.1"/>
    </source>
</evidence>
<accession>A0A3B0TQ48</accession>
<name>A0A3B0TQ48_9ZZZZ</name>
<protein>
    <recommendedName>
        <fullName evidence="2">Outer membrane protein beta-barrel domain-containing protein</fullName>
    </recommendedName>
</protein>
<sequence>MKRFSIILLIFLLYSINTKAQIVDESINGIQIGALGIWWNNETGLNKNWAFRTEFGYEAPLFIQVKTITNGSIVSFEESQAPLLYQYPLFLPVGSLGVRWYYNSRKRQGNSKNTFHNSGDFASGAFRYYPRFLAYSPKDVDINADGGLFLTLAWGMRRNINYRWNFEFKTGLGLDIFNFFSDGSNFEYNAKGSDNYLFNFTLRIGYKYGMIK</sequence>
<organism evidence="1">
    <name type="scientific">hydrothermal vent metagenome</name>
    <dbReference type="NCBI Taxonomy" id="652676"/>
    <lineage>
        <taxon>unclassified sequences</taxon>
        <taxon>metagenomes</taxon>
        <taxon>ecological metagenomes</taxon>
    </lineage>
</organism>
<dbReference type="EMBL" id="UOEL01000134">
    <property type="protein sequence ID" value="VAW16582.1"/>
    <property type="molecule type" value="Genomic_DNA"/>
</dbReference>
<proteinExistence type="predicted"/>
<gene>
    <name evidence="1" type="ORF">MNBD_BACTEROID03-2708</name>
</gene>